<sequence>MFRTLWKLCRSAAACQSMPLLTPAQADRTMSTRPRRGADMAFRQPRKDEMPRSVKHERRMKRTPFSSAYEVFPLLCCASVLGPKPGSRKRLTCRTPMNTSRSAYAGQRRLMSRHNLVTLQRSVLVLVLTIELAQGVGTLRRRVAHVPLMYLKSRPCPDSNSLGRARRGREG</sequence>
<dbReference type="AlphaFoldDB" id="A0A0J0XNN4"/>
<evidence type="ECO:0000313" key="3">
    <source>
        <dbReference type="Proteomes" id="UP000053611"/>
    </source>
</evidence>
<reference evidence="2 3" key="1">
    <citation type="submission" date="2015-03" db="EMBL/GenBank/DDBJ databases">
        <title>Genomics and transcriptomics of the oil-accumulating basidiomycete yeast T. oleaginosus allow insights into substrate utilization and the diverse evolutionary trajectories of mating systems in fungi.</title>
        <authorList>
            <consortium name="DOE Joint Genome Institute"/>
            <person name="Kourist R."/>
            <person name="Kracht O."/>
            <person name="Bracharz F."/>
            <person name="Lipzen A."/>
            <person name="Nolan M."/>
            <person name="Ohm R."/>
            <person name="Grigoriev I."/>
            <person name="Sun S."/>
            <person name="Heitman J."/>
            <person name="Bruck T."/>
            <person name="Nowrousian M."/>
        </authorList>
    </citation>
    <scope>NUCLEOTIDE SEQUENCE [LARGE SCALE GENOMIC DNA]</scope>
    <source>
        <strain evidence="2 3">IBC0246</strain>
    </source>
</reference>
<keyword evidence="3" id="KW-1185">Reference proteome</keyword>
<evidence type="ECO:0000313" key="2">
    <source>
        <dbReference type="EMBL" id="KLT42736.1"/>
    </source>
</evidence>
<protein>
    <submittedName>
        <fullName evidence="2">Uncharacterized protein</fullName>
    </submittedName>
</protein>
<dbReference type="RefSeq" id="XP_018279227.1">
    <property type="nucleotide sequence ID" value="XM_018427405.1"/>
</dbReference>
<feature type="compositionally biased region" description="Basic and acidic residues" evidence="1">
    <location>
        <begin position="45"/>
        <end position="54"/>
    </location>
</feature>
<dbReference type="GeneID" id="28988008"/>
<proteinExistence type="predicted"/>
<accession>A0A0J0XNN4</accession>
<name>A0A0J0XNN4_9TREE</name>
<dbReference type="EMBL" id="KQ087202">
    <property type="protein sequence ID" value="KLT42736.1"/>
    <property type="molecule type" value="Genomic_DNA"/>
</dbReference>
<organism evidence="2 3">
    <name type="scientific">Cutaneotrichosporon oleaginosum</name>
    <dbReference type="NCBI Taxonomy" id="879819"/>
    <lineage>
        <taxon>Eukaryota</taxon>
        <taxon>Fungi</taxon>
        <taxon>Dikarya</taxon>
        <taxon>Basidiomycota</taxon>
        <taxon>Agaricomycotina</taxon>
        <taxon>Tremellomycetes</taxon>
        <taxon>Trichosporonales</taxon>
        <taxon>Trichosporonaceae</taxon>
        <taxon>Cutaneotrichosporon</taxon>
    </lineage>
</organism>
<feature type="region of interest" description="Disordered" evidence="1">
    <location>
        <begin position="26"/>
        <end position="59"/>
    </location>
</feature>
<gene>
    <name evidence="2" type="ORF">CC85DRAFT_78209</name>
</gene>
<evidence type="ECO:0000256" key="1">
    <source>
        <dbReference type="SAM" id="MobiDB-lite"/>
    </source>
</evidence>
<dbReference type="Proteomes" id="UP000053611">
    <property type="component" value="Unassembled WGS sequence"/>
</dbReference>